<dbReference type="CDD" id="cd01852">
    <property type="entry name" value="AIG1"/>
    <property type="match status" value="1"/>
</dbReference>
<dbReference type="PROSITE" id="PS51720">
    <property type="entry name" value="G_AIG1"/>
    <property type="match status" value="1"/>
</dbReference>
<evidence type="ECO:0000256" key="13">
    <source>
        <dbReference type="ARBA" id="ARBA00056809"/>
    </source>
</evidence>
<feature type="domain" description="AIG1-type G" evidence="17">
    <location>
        <begin position="1"/>
        <end position="196"/>
    </location>
</feature>
<evidence type="ECO:0000256" key="4">
    <source>
        <dbReference type="ARBA" id="ARBA00004555"/>
    </source>
</evidence>
<evidence type="ECO:0000256" key="10">
    <source>
        <dbReference type="ARBA" id="ARBA00023034"/>
    </source>
</evidence>
<dbReference type="InterPro" id="IPR045058">
    <property type="entry name" value="GIMA/IAN/Toc"/>
</dbReference>
<reference evidence="18" key="2">
    <citation type="submission" date="2025-08" db="UniProtKB">
        <authorList>
            <consortium name="Ensembl"/>
        </authorList>
    </citation>
    <scope>IDENTIFICATION</scope>
</reference>
<keyword evidence="8" id="KW-0547">Nucleotide-binding</keyword>
<sequence length="390" mass="46549">MVLIGKTGSGKSASGNTILGKKYFISEVSQKSVTKFCEKAAGEIDGRPVVVVDTPGFFNKTLCNDEVAKELVKCISMLAPGPHVFLLVLQIGRIRQEEEDTVNLIKKVFGEKSGDFIIVVFTRGDDLGNKSFESYIKTGNDFVKKLIADCGGRYHIFNNKDQTNHIQVRELLTKIDNMVKTNGGGCYTTEMFQEAEAAIQKKVEGILKENEEEMKREKEELERKHDEEMEVMRRRMEEQRSEIEQERKQKAKFLKEKEEDINKEREERKRENEKREEEDRKKKEQDEVQRQEWKQELEALEKKIKSESEQKENVDQQLEQSREELRKQREAWEKERKEWWEKRHHEDEQRREEERTRLQKLQEEYEQERKKDENKRKEEDRLRREQEEKS</sequence>
<organism evidence="18 19">
    <name type="scientific">Myripristis murdjan</name>
    <name type="common">pinecone soldierfish</name>
    <dbReference type="NCBI Taxonomy" id="586833"/>
    <lineage>
        <taxon>Eukaryota</taxon>
        <taxon>Metazoa</taxon>
        <taxon>Chordata</taxon>
        <taxon>Craniata</taxon>
        <taxon>Vertebrata</taxon>
        <taxon>Euteleostomi</taxon>
        <taxon>Actinopterygii</taxon>
        <taxon>Neopterygii</taxon>
        <taxon>Teleostei</taxon>
        <taxon>Neoteleostei</taxon>
        <taxon>Acanthomorphata</taxon>
        <taxon>Holocentriformes</taxon>
        <taxon>Holocentridae</taxon>
        <taxon>Myripristis</taxon>
    </lineage>
</organism>
<dbReference type="PANTHER" id="PTHR10903:SF170">
    <property type="entry name" value="GTPASE IMAP FAMILY MEMBER 7"/>
    <property type="match status" value="1"/>
</dbReference>
<reference evidence="18" key="3">
    <citation type="submission" date="2025-09" db="UniProtKB">
        <authorList>
            <consortium name="Ensembl"/>
        </authorList>
    </citation>
    <scope>IDENTIFICATION</scope>
</reference>
<dbReference type="Proteomes" id="UP000472263">
    <property type="component" value="Chromosome 9"/>
</dbReference>
<keyword evidence="7" id="KW-0677">Repeat</keyword>
<feature type="region of interest" description="Disordered" evidence="16">
    <location>
        <begin position="210"/>
        <end position="291"/>
    </location>
</feature>
<dbReference type="GeneTree" id="ENSGT00940000164100"/>
<dbReference type="Gene3D" id="3.40.50.300">
    <property type="entry name" value="P-loop containing nucleotide triphosphate hydrolases"/>
    <property type="match status" value="1"/>
</dbReference>
<comment type="function">
    <text evidence="13">Exerts an anti-apoptotic effect in the immune system and is involved in responses to infections.</text>
</comment>
<evidence type="ECO:0000256" key="1">
    <source>
        <dbReference type="ARBA" id="ARBA00004173"/>
    </source>
</evidence>
<dbReference type="Ensembl" id="ENSMMDT00005005807.1">
    <property type="protein sequence ID" value="ENSMMDP00005005655.1"/>
    <property type="gene ID" value="ENSMMDG00005003157.1"/>
</dbReference>
<evidence type="ECO:0000256" key="8">
    <source>
        <dbReference type="ARBA" id="ARBA00022741"/>
    </source>
</evidence>
<evidence type="ECO:0000256" key="2">
    <source>
        <dbReference type="ARBA" id="ARBA00004240"/>
    </source>
</evidence>
<keyword evidence="19" id="KW-1185">Reference proteome</keyword>
<evidence type="ECO:0000256" key="15">
    <source>
        <dbReference type="ARBA" id="ARBA00077278"/>
    </source>
</evidence>
<keyword evidence="12" id="KW-0342">GTP-binding</keyword>
<evidence type="ECO:0000256" key="9">
    <source>
        <dbReference type="ARBA" id="ARBA00022824"/>
    </source>
</evidence>
<dbReference type="GO" id="GO:0005783">
    <property type="term" value="C:endoplasmic reticulum"/>
    <property type="evidence" value="ECO:0007669"/>
    <property type="project" value="UniProtKB-SubCell"/>
</dbReference>
<dbReference type="SUPFAM" id="SSF52540">
    <property type="entry name" value="P-loop containing nucleoside triphosphate hydrolases"/>
    <property type="match status" value="1"/>
</dbReference>
<evidence type="ECO:0000256" key="16">
    <source>
        <dbReference type="SAM" id="MobiDB-lite"/>
    </source>
</evidence>
<keyword evidence="10" id="KW-0333">Golgi apparatus</keyword>
<dbReference type="GO" id="GO:0005525">
    <property type="term" value="F:GTP binding"/>
    <property type="evidence" value="ECO:0007669"/>
    <property type="project" value="UniProtKB-KW"/>
</dbReference>
<evidence type="ECO:0000313" key="19">
    <source>
        <dbReference type="Proteomes" id="UP000472263"/>
    </source>
</evidence>
<dbReference type="Pfam" id="PF04548">
    <property type="entry name" value="AIG1"/>
    <property type="match status" value="1"/>
</dbReference>
<evidence type="ECO:0000256" key="6">
    <source>
        <dbReference type="ARBA" id="ARBA00022490"/>
    </source>
</evidence>
<proteinExistence type="inferred from homology"/>
<evidence type="ECO:0000256" key="3">
    <source>
        <dbReference type="ARBA" id="ARBA00004514"/>
    </source>
</evidence>
<keyword evidence="11" id="KW-0496">Mitochondrion</keyword>
<dbReference type="PANTHER" id="PTHR10903">
    <property type="entry name" value="GTPASE, IMAP FAMILY MEMBER-RELATED"/>
    <property type="match status" value="1"/>
</dbReference>
<evidence type="ECO:0000256" key="7">
    <source>
        <dbReference type="ARBA" id="ARBA00022737"/>
    </source>
</evidence>
<protein>
    <recommendedName>
        <fullName evidence="14">GTPase IMAP family member 8</fullName>
    </recommendedName>
    <alternativeName>
        <fullName evidence="15">Immune-associated nucleotide-binding protein 9</fullName>
    </alternativeName>
</protein>
<keyword evidence="6" id="KW-0963">Cytoplasm</keyword>
<dbReference type="GO" id="GO:0005794">
    <property type="term" value="C:Golgi apparatus"/>
    <property type="evidence" value="ECO:0007669"/>
    <property type="project" value="UniProtKB-SubCell"/>
</dbReference>
<evidence type="ECO:0000256" key="11">
    <source>
        <dbReference type="ARBA" id="ARBA00023128"/>
    </source>
</evidence>
<evidence type="ECO:0000313" key="18">
    <source>
        <dbReference type="Ensembl" id="ENSMMDP00005005655.1"/>
    </source>
</evidence>
<evidence type="ECO:0000256" key="12">
    <source>
        <dbReference type="ARBA" id="ARBA00023134"/>
    </source>
</evidence>
<evidence type="ECO:0000259" key="17">
    <source>
        <dbReference type="PROSITE" id="PS51720"/>
    </source>
</evidence>
<comment type="similarity">
    <text evidence="5">Belongs to the TRAFAC class TrmE-Era-EngA-EngB-Septin-like GTPase superfamily. AIG1/Toc34/Toc159-like paraseptin GTPase family. IAN subfamily.</text>
</comment>
<dbReference type="InParanoid" id="A0A667WJY1"/>
<name>A0A667WJY1_9TELE</name>
<evidence type="ECO:0000256" key="14">
    <source>
        <dbReference type="ARBA" id="ARBA00073539"/>
    </source>
</evidence>
<dbReference type="AlphaFoldDB" id="A0A667WJY1"/>
<comment type="subcellular location">
    <subcellularLocation>
        <location evidence="3">Cytoplasm</location>
        <location evidence="3">Cytosol</location>
    </subcellularLocation>
    <subcellularLocation>
        <location evidence="2">Endoplasmic reticulum</location>
    </subcellularLocation>
    <subcellularLocation>
        <location evidence="4">Golgi apparatus</location>
    </subcellularLocation>
    <subcellularLocation>
        <location evidence="1">Mitochondrion</location>
    </subcellularLocation>
</comment>
<dbReference type="FunFam" id="3.40.50.300:FF:000536">
    <property type="entry name" value="GTPase IMAP family member 8"/>
    <property type="match status" value="1"/>
</dbReference>
<keyword evidence="9" id="KW-0256">Endoplasmic reticulum</keyword>
<dbReference type="GO" id="GO:0005829">
    <property type="term" value="C:cytosol"/>
    <property type="evidence" value="ECO:0007669"/>
    <property type="project" value="UniProtKB-SubCell"/>
</dbReference>
<dbReference type="InterPro" id="IPR027417">
    <property type="entry name" value="P-loop_NTPase"/>
</dbReference>
<evidence type="ECO:0000256" key="5">
    <source>
        <dbReference type="ARBA" id="ARBA00008535"/>
    </source>
</evidence>
<feature type="region of interest" description="Disordered" evidence="16">
    <location>
        <begin position="304"/>
        <end position="390"/>
    </location>
</feature>
<reference evidence="18" key="1">
    <citation type="submission" date="2019-06" db="EMBL/GenBank/DDBJ databases">
        <authorList>
            <consortium name="Wellcome Sanger Institute Data Sharing"/>
        </authorList>
    </citation>
    <scope>NUCLEOTIDE SEQUENCE [LARGE SCALE GENOMIC DNA]</scope>
</reference>
<accession>A0A667WJY1</accession>
<dbReference type="InterPro" id="IPR006703">
    <property type="entry name" value="G_AIG1"/>
</dbReference>
<dbReference type="GO" id="GO:0005739">
    <property type="term" value="C:mitochondrion"/>
    <property type="evidence" value="ECO:0007669"/>
    <property type="project" value="UniProtKB-SubCell"/>
</dbReference>